<reference evidence="2" key="1">
    <citation type="submission" date="2016-02" db="EMBL/GenBank/DDBJ databases">
        <authorList>
            <person name="Holder M.E."/>
            <person name="Ajami N.J."/>
            <person name="Petrosino J.F."/>
        </authorList>
    </citation>
    <scope>NUCLEOTIDE SEQUENCE [LARGE SCALE GENOMIC DNA]</scope>
    <source>
        <strain evidence="2">DSM 12838</strain>
    </source>
</reference>
<dbReference type="EMBL" id="CP014230">
    <property type="protein sequence ID" value="AMD93825.1"/>
    <property type="molecule type" value="Genomic_DNA"/>
</dbReference>
<name>A0A0X8JS12_9BACT</name>
<evidence type="ECO:0000313" key="1">
    <source>
        <dbReference type="EMBL" id="AMD93825.1"/>
    </source>
</evidence>
<sequence>MKHLYENSLLNLDSFVFPRLLILVELNFYRRKVMEFKLTPEEKELLTQINAARAQGDLETACRLGKKLPLNPSSAMAAKKTFGAKFLIEGGYNLSWANAEYGQDWLTT</sequence>
<organism evidence="1 2">
    <name type="scientific">Desulfomicrobium orale DSM 12838</name>
    <dbReference type="NCBI Taxonomy" id="888061"/>
    <lineage>
        <taxon>Bacteria</taxon>
        <taxon>Pseudomonadati</taxon>
        <taxon>Thermodesulfobacteriota</taxon>
        <taxon>Desulfovibrionia</taxon>
        <taxon>Desulfovibrionales</taxon>
        <taxon>Desulfomicrobiaceae</taxon>
        <taxon>Desulfomicrobium</taxon>
    </lineage>
</organism>
<evidence type="ECO:0000313" key="2">
    <source>
        <dbReference type="Proteomes" id="UP000063964"/>
    </source>
</evidence>
<proteinExistence type="predicted"/>
<keyword evidence="2" id="KW-1185">Reference proteome</keyword>
<gene>
    <name evidence="1" type="ORF">AXF15_12425</name>
</gene>
<protein>
    <submittedName>
        <fullName evidence="1">Uncharacterized protein</fullName>
    </submittedName>
</protein>
<dbReference type="KEGG" id="doa:AXF15_12425"/>
<dbReference type="AlphaFoldDB" id="A0A0X8JS12"/>
<dbReference type="Proteomes" id="UP000063964">
    <property type="component" value="Chromosome"/>
</dbReference>
<accession>A0A0X8JS12</accession>